<name>A0ABR4BX99_9HELO</name>
<gene>
    <name evidence="3" type="ORF">VTL71DRAFT_7119</name>
</gene>
<protein>
    <recommendedName>
        <fullName evidence="2">C2H2-type domain-containing protein</fullName>
    </recommendedName>
</protein>
<feature type="domain" description="C2H2-type" evidence="2">
    <location>
        <begin position="317"/>
        <end position="342"/>
    </location>
</feature>
<feature type="compositionally biased region" description="Acidic residues" evidence="1">
    <location>
        <begin position="181"/>
        <end position="195"/>
    </location>
</feature>
<feature type="compositionally biased region" description="Low complexity" evidence="1">
    <location>
        <begin position="9"/>
        <end position="22"/>
    </location>
</feature>
<feature type="region of interest" description="Disordered" evidence="1">
    <location>
        <begin position="1"/>
        <end position="35"/>
    </location>
</feature>
<feature type="domain" description="C2H2-type" evidence="2">
    <location>
        <begin position="220"/>
        <end position="247"/>
    </location>
</feature>
<evidence type="ECO:0000313" key="3">
    <source>
        <dbReference type="EMBL" id="KAL2061741.1"/>
    </source>
</evidence>
<evidence type="ECO:0000313" key="4">
    <source>
        <dbReference type="Proteomes" id="UP001595075"/>
    </source>
</evidence>
<accession>A0ABR4BX99</accession>
<evidence type="ECO:0000256" key="1">
    <source>
        <dbReference type="SAM" id="MobiDB-lite"/>
    </source>
</evidence>
<sequence>MDRRYTDFQPQSSASSSMSPASRVVRNNDAFPPRSEAIHDQAWQYTTKFAHRHETVTSQEGLTASMSGGRTAMILDRLPSQLDGLDGRCAEDGSGGGSYGSYELTGRQADYGRDLNEFAAQTGPSQQYANTARDYYMSQTTHWPPHDGSTRRNIDPSNDLSDSLEIQSDHNMIEVQYERHDDDEDEDDEDDANDENDSRESDGPSPSTTLSDLERRYKPSQCLLPGCKGEYRFKTFHSYRSHIHNVHEKFIWCPSPDCIHPRPFANKSDVDRHYRSKHGDKSKKPFKCLKDNCTARAQAFNRKDKLREHDRKYHSECCCFFCPRTQWFETFEECVEHTNTVHHGYAASG</sequence>
<dbReference type="Proteomes" id="UP001595075">
    <property type="component" value="Unassembled WGS sequence"/>
</dbReference>
<evidence type="ECO:0000259" key="2">
    <source>
        <dbReference type="SMART" id="SM00355"/>
    </source>
</evidence>
<feature type="domain" description="C2H2-type" evidence="2">
    <location>
        <begin position="251"/>
        <end position="278"/>
    </location>
</feature>
<feature type="compositionally biased region" description="Polar residues" evidence="1">
    <location>
        <begin position="155"/>
        <end position="166"/>
    </location>
</feature>
<feature type="compositionally biased region" description="Basic and acidic residues" evidence="1">
    <location>
        <begin position="167"/>
        <end position="180"/>
    </location>
</feature>
<organism evidence="3 4">
    <name type="scientific">Oculimacula yallundae</name>
    <dbReference type="NCBI Taxonomy" id="86028"/>
    <lineage>
        <taxon>Eukaryota</taxon>
        <taxon>Fungi</taxon>
        <taxon>Dikarya</taxon>
        <taxon>Ascomycota</taxon>
        <taxon>Pezizomycotina</taxon>
        <taxon>Leotiomycetes</taxon>
        <taxon>Helotiales</taxon>
        <taxon>Ploettnerulaceae</taxon>
        <taxon>Oculimacula</taxon>
    </lineage>
</organism>
<dbReference type="EMBL" id="JAZHXI010000018">
    <property type="protein sequence ID" value="KAL2061741.1"/>
    <property type="molecule type" value="Genomic_DNA"/>
</dbReference>
<keyword evidence="4" id="KW-1185">Reference proteome</keyword>
<dbReference type="SMART" id="SM00355">
    <property type="entry name" value="ZnF_C2H2"/>
    <property type="match status" value="4"/>
</dbReference>
<feature type="region of interest" description="Disordered" evidence="1">
    <location>
        <begin position="138"/>
        <end position="215"/>
    </location>
</feature>
<comment type="caution">
    <text evidence="3">The sequence shown here is derived from an EMBL/GenBank/DDBJ whole genome shotgun (WGS) entry which is preliminary data.</text>
</comment>
<dbReference type="InterPro" id="IPR013087">
    <property type="entry name" value="Znf_C2H2_type"/>
</dbReference>
<proteinExistence type="predicted"/>
<reference evidence="3 4" key="1">
    <citation type="journal article" date="2024" name="Commun. Biol.">
        <title>Comparative genomic analysis of thermophilic fungi reveals convergent evolutionary adaptations and gene losses.</title>
        <authorList>
            <person name="Steindorff A.S."/>
            <person name="Aguilar-Pontes M.V."/>
            <person name="Robinson A.J."/>
            <person name="Andreopoulos B."/>
            <person name="LaButti K."/>
            <person name="Kuo A."/>
            <person name="Mondo S."/>
            <person name="Riley R."/>
            <person name="Otillar R."/>
            <person name="Haridas S."/>
            <person name="Lipzen A."/>
            <person name="Grimwood J."/>
            <person name="Schmutz J."/>
            <person name="Clum A."/>
            <person name="Reid I.D."/>
            <person name="Moisan M.C."/>
            <person name="Butler G."/>
            <person name="Nguyen T.T.M."/>
            <person name="Dewar K."/>
            <person name="Conant G."/>
            <person name="Drula E."/>
            <person name="Henrissat B."/>
            <person name="Hansel C."/>
            <person name="Singer S."/>
            <person name="Hutchinson M.I."/>
            <person name="de Vries R.P."/>
            <person name="Natvig D.O."/>
            <person name="Powell A.J."/>
            <person name="Tsang A."/>
            <person name="Grigoriev I.V."/>
        </authorList>
    </citation>
    <scope>NUCLEOTIDE SEQUENCE [LARGE SCALE GENOMIC DNA]</scope>
    <source>
        <strain evidence="3 4">CBS 494.80</strain>
    </source>
</reference>
<feature type="compositionally biased region" description="Basic and acidic residues" evidence="1">
    <location>
        <begin position="144"/>
        <end position="154"/>
    </location>
</feature>
<feature type="domain" description="C2H2-type" evidence="2">
    <location>
        <begin position="286"/>
        <end position="314"/>
    </location>
</feature>